<reference evidence="2 3" key="1">
    <citation type="journal article" date="2015" name="Genome Biol. Evol.">
        <title>The genome of winter moth (Operophtera brumata) provides a genomic perspective on sexual dimorphism and phenology.</title>
        <authorList>
            <person name="Derks M.F."/>
            <person name="Smit S."/>
            <person name="Salis L."/>
            <person name="Schijlen E."/>
            <person name="Bossers A."/>
            <person name="Mateman C."/>
            <person name="Pijl A.S."/>
            <person name="de Ridder D."/>
            <person name="Groenen M.A."/>
            <person name="Visser M.E."/>
            <person name="Megens H.J."/>
        </authorList>
    </citation>
    <scope>NUCLEOTIDE SEQUENCE [LARGE SCALE GENOMIC DNA]</scope>
    <source>
        <strain evidence="2">WM2013NL</strain>
        <tissue evidence="2">Head and thorax</tissue>
    </source>
</reference>
<dbReference type="InterPro" id="IPR010562">
    <property type="entry name" value="Haemolymph_juvenile_hormone-bd"/>
</dbReference>
<protein>
    <submittedName>
        <fullName evidence="2">Juvenile hormone binding protein</fullName>
    </submittedName>
</protein>
<feature type="chain" id="PRO_5005572826" evidence="1">
    <location>
        <begin position="20"/>
        <end position="206"/>
    </location>
</feature>
<accession>A0A0L7KVI4</accession>
<evidence type="ECO:0000256" key="1">
    <source>
        <dbReference type="SAM" id="SignalP"/>
    </source>
</evidence>
<dbReference type="InterPro" id="IPR038606">
    <property type="entry name" value="To_sf"/>
</dbReference>
<dbReference type="STRING" id="104452.A0A0L7KVI4"/>
<gene>
    <name evidence="2" type="ORF">OBRU01_20094</name>
</gene>
<evidence type="ECO:0000313" key="2">
    <source>
        <dbReference type="EMBL" id="KOB67233.1"/>
    </source>
</evidence>
<dbReference type="PANTHER" id="PTHR11008">
    <property type="entry name" value="PROTEIN TAKEOUT-LIKE PROTEIN"/>
    <property type="match status" value="1"/>
</dbReference>
<dbReference type="AlphaFoldDB" id="A0A0L7KVI4"/>
<sequence>MMSVKSVVFLAAFLYSTNCDDNFLPSYIHPCDLSKDDYADCIKQQISEALPHFTRGIPELGVPSTDPCDLKLTAKYKADGKILILPIQGDGDAVINVYGAEVIINSKLTHVKDHKGEHLKLVDPKYKYSIKKTTFEFENLFNGNKQLADATLQFANENWQQIMDDLAPSAIQQIVKTIVKAINKFLLNVTINQIFKNFEHILASRA</sequence>
<dbReference type="Pfam" id="PF06585">
    <property type="entry name" value="JHBP"/>
    <property type="match status" value="1"/>
</dbReference>
<dbReference type="EMBL" id="JTDY01005222">
    <property type="protein sequence ID" value="KOB67233.1"/>
    <property type="molecule type" value="Genomic_DNA"/>
</dbReference>
<dbReference type="SMART" id="SM00700">
    <property type="entry name" value="JHBP"/>
    <property type="match status" value="1"/>
</dbReference>
<dbReference type="Gene3D" id="3.15.10.30">
    <property type="entry name" value="Haemolymph juvenile hormone binding protein"/>
    <property type="match status" value="2"/>
</dbReference>
<feature type="signal peptide" evidence="1">
    <location>
        <begin position="1"/>
        <end position="19"/>
    </location>
</feature>
<dbReference type="Proteomes" id="UP000037510">
    <property type="component" value="Unassembled WGS sequence"/>
</dbReference>
<proteinExistence type="predicted"/>
<dbReference type="PANTHER" id="PTHR11008:SF32">
    <property type="entry name" value="CIRCADIAN CLOCK-CONTROLLED PROTEIN DAYWAKE-RELATED"/>
    <property type="match status" value="1"/>
</dbReference>
<feature type="non-terminal residue" evidence="2">
    <location>
        <position position="1"/>
    </location>
</feature>
<evidence type="ECO:0000313" key="3">
    <source>
        <dbReference type="Proteomes" id="UP000037510"/>
    </source>
</evidence>
<keyword evidence="1" id="KW-0732">Signal</keyword>
<dbReference type="GO" id="GO:0005615">
    <property type="term" value="C:extracellular space"/>
    <property type="evidence" value="ECO:0007669"/>
    <property type="project" value="TreeGrafter"/>
</dbReference>
<organism evidence="2 3">
    <name type="scientific">Operophtera brumata</name>
    <name type="common">Winter moth</name>
    <name type="synonym">Phalaena brumata</name>
    <dbReference type="NCBI Taxonomy" id="104452"/>
    <lineage>
        <taxon>Eukaryota</taxon>
        <taxon>Metazoa</taxon>
        <taxon>Ecdysozoa</taxon>
        <taxon>Arthropoda</taxon>
        <taxon>Hexapoda</taxon>
        <taxon>Insecta</taxon>
        <taxon>Pterygota</taxon>
        <taxon>Neoptera</taxon>
        <taxon>Endopterygota</taxon>
        <taxon>Lepidoptera</taxon>
        <taxon>Glossata</taxon>
        <taxon>Ditrysia</taxon>
        <taxon>Geometroidea</taxon>
        <taxon>Geometridae</taxon>
        <taxon>Larentiinae</taxon>
        <taxon>Operophtera</taxon>
    </lineage>
</organism>
<keyword evidence="3" id="KW-1185">Reference proteome</keyword>
<comment type="caution">
    <text evidence="2">The sequence shown here is derived from an EMBL/GenBank/DDBJ whole genome shotgun (WGS) entry which is preliminary data.</text>
</comment>
<feature type="non-terminal residue" evidence="2">
    <location>
        <position position="206"/>
    </location>
</feature>
<name>A0A0L7KVI4_OPEBR</name>